<dbReference type="InterPro" id="IPR007710">
    <property type="entry name" value="Nucleoside_deoxyribTrfase"/>
</dbReference>
<accession>A0ABS6EFT8</accession>
<keyword evidence="2" id="KW-1185">Reference proteome</keyword>
<dbReference type="EMBL" id="JAHLQF010000002">
    <property type="protein sequence ID" value="MBU5483875.1"/>
    <property type="molecule type" value="Genomic_DNA"/>
</dbReference>
<dbReference type="RefSeq" id="WP_216438379.1">
    <property type="nucleotide sequence ID" value="NZ_JAHLQF010000002.1"/>
</dbReference>
<reference evidence="1 2" key="1">
    <citation type="submission" date="2021-06" db="EMBL/GenBank/DDBJ databases">
        <authorList>
            <person name="Sun Q."/>
            <person name="Li D."/>
        </authorList>
    </citation>
    <scope>NUCLEOTIDE SEQUENCE [LARGE SCALE GENOMIC DNA]</scope>
    <source>
        <strain evidence="1 2">MSJ-11</strain>
    </source>
</reference>
<sequence>MKKVLINYTSNQKQGYIAGGLFNEADVKQRLYEGEQLKNTDIEFYNPIEAPCNDKSKLPTADDIFTMDTEKILKSDVIVADISTKDEGVMAELGIAWACNYIHQLAEEGYTLEDILKYIPKKEIKAHLSDIRKTTSNQYENNYIPWGFNQYVIGMIENNDGKIYDSFNKVIEDISNNK</sequence>
<proteinExistence type="predicted"/>
<organism evidence="1 2">
    <name type="scientific">Clostridium mobile</name>
    <dbReference type="NCBI Taxonomy" id="2841512"/>
    <lineage>
        <taxon>Bacteria</taxon>
        <taxon>Bacillati</taxon>
        <taxon>Bacillota</taxon>
        <taxon>Clostridia</taxon>
        <taxon>Eubacteriales</taxon>
        <taxon>Clostridiaceae</taxon>
        <taxon>Clostridium</taxon>
    </lineage>
</organism>
<protein>
    <submittedName>
        <fullName evidence="1">Nucleoside 2-deoxyribosyltransferase</fullName>
    </submittedName>
</protein>
<evidence type="ECO:0000313" key="2">
    <source>
        <dbReference type="Proteomes" id="UP000726170"/>
    </source>
</evidence>
<dbReference type="Pfam" id="PF05014">
    <property type="entry name" value="Nuc_deoxyrib_tr"/>
    <property type="match status" value="1"/>
</dbReference>
<name>A0ABS6EFT8_9CLOT</name>
<gene>
    <name evidence="1" type="ORF">KQI86_06005</name>
</gene>
<evidence type="ECO:0000313" key="1">
    <source>
        <dbReference type="EMBL" id="MBU5483875.1"/>
    </source>
</evidence>
<dbReference type="Proteomes" id="UP000726170">
    <property type="component" value="Unassembled WGS sequence"/>
</dbReference>
<comment type="caution">
    <text evidence="1">The sequence shown here is derived from an EMBL/GenBank/DDBJ whole genome shotgun (WGS) entry which is preliminary data.</text>
</comment>